<dbReference type="SMART" id="SM00228">
    <property type="entry name" value="PDZ"/>
    <property type="match status" value="1"/>
</dbReference>
<dbReference type="EMBL" id="JALKHS010000019">
    <property type="protein sequence ID" value="MCK0533294.1"/>
    <property type="molecule type" value="Genomic_DNA"/>
</dbReference>
<dbReference type="Pfam" id="PF13650">
    <property type="entry name" value="Asp_protease_2"/>
    <property type="match status" value="1"/>
</dbReference>
<dbReference type="InterPro" id="IPR036034">
    <property type="entry name" value="PDZ_sf"/>
</dbReference>
<dbReference type="SUPFAM" id="SSF50630">
    <property type="entry name" value="Acid proteases"/>
    <property type="match status" value="1"/>
</dbReference>
<gene>
    <name evidence="2" type="ORF">MU848_17015</name>
</gene>
<organism evidence="2 3">
    <name type="scientific">Sphingobium agri</name>
    <dbReference type="NCBI Taxonomy" id="2933566"/>
    <lineage>
        <taxon>Bacteria</taxon>
        <taxon>Pseudomonadati</taxon>
        <taxon>Pseudomonadota</taxon>
        <taxon>Alphaproteobacteria</taxon>
        <taxon>Sphingomonadales</taxon>
        <taxon>Sphingomonadaceae</taxon>
        <taxon>Sphingobium</taxon>
    </lineage>
</organism>
<dbReference type="GO" id="GO:0008233">
    <property type="term" value="F:peptidase activity"/>
    <property type="evidence" value="ECO:0007669"/>
    <property type="project" value="UniProtKB-KW"/>
</dbReference>
<dbReference type="PROSITE" id="PS00141">
    <property type="entry name" value="ASP_PROTEASE"/>
    <property type="match status" value="1"/>
</dbReference>
<dbReference type="Pfam" id="PF17820">
    <property type="entry name" value="PDZ_6"/>
    <property type="match status" value="1"/>
</dbReference>
<evidence type="ECO:0000313" key="3">
    <source>
        <dbReference type="Proteomes" id="UP001203512"/>
    </source>
</evidence>
<dbReference type="Proteomes" id="UP001203512">
    <property type="component" value="Unassembled WGS sequence"/>
</dbReference>
<sequence>MLKRLLGKLSLPSKICAGTRAAEEIGNPWEPMDLRRRRMIFTSVKLNDRTVSALVDSGTSRSIINASLARELGLVPLGETSTTSFTRRVSGLSYRAQTIEAAGTIVHDLPIDSYGAADLDALSGQRIPLIVGRDVLRIIDVEVDFIGDRVRWLKKQPDTDFRADFTLPLQGERAAFPSIDLILEGRQRVRALLDLGSDTPITVAADYAREHGLLYERIQSSAVSIGLEGVLTNIAFSLRTVQIGEIELHDVPVHAVENWKLAEPISLGWPLFHSFHMVLSLGRKSLQATVDRHILASEIQRDRLGISGSREEKKLVISHVAQGSPAWQAGLRVNDAVVSVDGRSISRNYPIPGERLGFRRPGSSIVLELSSGRMIHLTLENYF</sequence>
<dbReference type="Gene3D" id="2.30.42.10">
    <property type="match status" value="1"/>
</dbReference>
<accession>A0ABT0E225</accession>
<evidence type="ECO:0000313" key="2">
    <source>
        <dbReference type="EMBL" id="MCK0533294.1"/>
    </source>
</evidence>
<proteinExistence type="predicted"/>
<dbReference type="Gene3D" id="2.40.70.10">
    <property type="entry name" value="Acid Proteases"/>
    <property type="match status" value="2"/>
</dbReference>
<evidence type="ECO:0000259" key="1">
    <source>
        <dbReference type="PROSITE" id="PS50106"/>
    </source>
</evidence>
<comment type="caution">
    <text evidence="2">The sequence shown here is derived from an EMBL/GenBank/DDBJ whole genome shotgun (WGS) entry which is preliminary data.</text>
</comment>
<dbReference type="GO" id="GO:0006508">
    <property type="term" value="P:proteolysis"/>
    <property type="evidence" value="ECO:0007669"/>
    <property type="project" value="UniProtKB-KW"/>
</dbReference>
<keyword evidence="2" id="KW-0645">Protease</keyword>
<keyword evidence="3" id="KW-1185">Reference proteome</keyword>
<dbReference type="InterPro" id="IPR021109">
    <property type="entry name" value="Peptidase_aspartic_dom_sf"/>
</dbReference>
<dbReference type="InterPro" id="IPR001478">
    <property type="entry name" value="PDZ"/>
</dbReference>
<dbReference type="PROSITE" id="PS50106">
    <property type="entry name" value="PDZ"/>
    <property type="match status" value="1"/>
</dbReference>
<name>A0ABT0E225_9SPHN</name>
<dbReference type="SUPFAM" id="SSF50156">
    <property type="entry name" value="PDZ domain-like"/>
    <property type="match status" value="1"/>
</dbReference>
<protein>
    <submittedName>
        <fullName evidence="2">Aspartyl protease family protein</fullName>
    </submittedName>
</protein>
<reference evidence="2 3" key="1">
    <citation type="submission" date="2022-04" db="EMBL/GenBank/DDBJ databases">
        <authorList>
            <person name="Huq M.A."/>
        </authorList>
    </citation>
    <scope>NUCLEOTIDE SEQUENCE [LARGE SCALE GENOMIC DNA]</scope>
    <source>
        <strain evidence="2 3">MAH-33</strain>
    </source>
</reference>
<feature type="domain" description="PDZ" evidence="1">
    <location>
        <begin position="293"/>
        <end position="373"/>
    </location>
</feature>
<dbReference type="InterPro" id="IPR001969">
    <property type="entry name" value="Aspartic_peptidase_AS"/>
</dbReference>
<dbReference type="InterPro" id="IPR041489">
    <property type="entry name" value="PDZ_6"/>
</dbReference>
<keyword evidence="2" id="KW-0378">Hydrolase</keyword>